<dbReference type="EMBL" id="KQ763551">
    <property type="protein sequence ID" value="OAD55001.1"/>
    <property type="molecule type" value="Genomic_DNA"/>
</dbReference>
<feature type="region of interest" description="Disordered" evidence="1">
    <location>
        <begin position="120"/>
        <end position="140"/>
    </location>
</feature>
<accession>A0A310SK94</accession>
<gene>
    <name evidence="2" type="ORF">WN48_05750</name>
</gene>
<reference evidence="2 3" key="1">
    <citation type="submission" date="2015-07" db="EMBL/GenBank/DDBJ databases">
        <title>The genome of Eufriesea mexicana.</title>
        <authorList>
            <person name="Pan H."/>
            <person name="Kapheim K."/>
        </authorList>
    </citation>
    <scope>NUCLEOTIDE SEQUENCE [LARGE SCALE GENOMIC DNA]</scope>
    <source>
        <strain evidence="2">0111107269</strain>
        <tissue evidence="2">Whole body</tissue>
    </source>
</reference>
<keyword evidence="3" id="KW-1185">Reference proteome</keyword>
<evidence type="ECO:0000256" key="1">
    <source>
        <dbReference type="SAM" id="MobiDB-lite"/>
    </source>
</evidence>
<proteinExistence type="predicted"/>
<evidence type="ECO:0000313" key="2">
    <source>
        <dbReference type="EMBL" id="OAD55001.1"/>
    </source>
</evidence>
<dbReference type="AlphaFoldDB" id="A0A310SK94"/>
<name>A0A310SK94_9HYME</name>
<evidence type="ECO:0000313" key="3">
    <source>
        <dbReference type="Proteomes" id="UP000250275"/>
    </source>
</evidence>
<sequence>MLNAEDPAPSGSNKTRGLRFEIKPARNPREMMYRCLSNEQPVCQTPWRQLALHDLLVTRPSVDQSSEDSFRPKKSSAWQLEELAEDNGTVTEVDPAPRFLYLLVGGERSGIMVAQYAKEGGNKRRPGETELADERQTERKLEEASFPRNASFLTTVQLFLRLPAAGAPLFEFL</sequence>
<dbReference type="Proteomes" id="UP000250275">
    <property type="component" value="Unassembled WGS sequence"/>
</dbReference>
<organism evidence="2 3">
    <name type="scientific">Eufriesea mexicana</name>
    <dbReference type="NCBI Taxonomy" id="516756"/>
    <lineage>
        <taxon>Eukaryota</taxon>
        <taxon>Metazoa</taxon>
        <taxon>Ecdysozoa</taxon>
        <taxon>Arthropoda</taxon>
        <taxon>Hexapoda</taxon>
        <taxon>Insecta</taxon>
        <taxon>Pterygota</taxon>
        <taxon>Neoptera</taxon>
        <taxon>Endopterygota</taxon>
        <taxon>Hymenoptera</taxon>
        <taxon>Apocrita</taxon>
        <taxon>Aculeata</taxon>
        <taxon>Apoidea</taxon>
        <taxon>Anthophila</taxon>
        <taxon>Apidae</taxon>
        <taxon>Eufriesea</taxon>
    </lineage>
</organism>
<protein>
    <submittedName>
        <fullName evidence="2">Uncharacterized protein</fullName>
    </submittedName>
</protein>